<dbReference type="InterPro" id="IPR000944">
    <property type="entry name" value="Tscrpt_reg_Rrf2"/>
</dbReference>
<proteinExistence type="predicted"/>
<dbReference type="PROSITE" id="PS01332">
    <property type="entry name" value="HTH_RRF2_1"/>
    <property type="match status" value="1"/>
</dbReference>
<reference evidence="1" key="1">
    <citation type="submission" date="2020-10" db="EMBL/GenBank/DDBJ databases">
        <authorList>
            <person name="Gilroy R."/>
        </authorList>
    </citation>
    <scope>NUCLEOTIDE SEQUENCE</scope>
    <source>
        <strain evidence="1">CHK191-8634</strain>
    </source>
</reference>
<dbReference type="NCBIfam" id="TIGR00738">
    <property type="entry name" value="rrf2_super"/>
    <property type="match status" value="1"/>
</dbReference>
<dbReference type="EMBL" id="DVMR01000019">
    <property type="protein sequence ID" value="HIU43022.1"/>
    <property type="molecule type" value="Genomic_DNA"/>
</dbReference>
<reference evidence="1" key="2">
    <citation type="journal article" date="2021" name="PeerJ">
        <title>Extensive microbial diversity within the chicken gut microbiome revealed by metagenomics and culture.</title>
        <authorList>
            <person name="Gilroy R."/>
            <person name="Ravi A."/>
            <person name="Getino M."/>
            <person name="Pursley I."/>
            <person name="Horton D.L."/>
            <person name="Alikhan N.F."/>
            <person name="Baker D."/>
            <person name="Gharbi K."/>
            <person name="Hall N."/>
            <person name="Watson M."/>
            <person name="Adriaenssens E.M."/>
            <person name="Foster-Nyarko E."/>
            <person name="Jarju S."/>
            <person name="Secka A."/>
            <person name="Antonio M."/>
            <person name="Oren A."/>
            <person name="Chaudhuri R.R."/>
            <person name="La Ragione R."/>
            <person name="Hildebrand F."/>
            <person name="Pallen M.J."/>
        </authorList>
    </citation>
    <scope>NUCLEOTIDE SEQUENCE</scope>
    <source>
        <strain evidence="1">CHK191-8634</strain>
    </source>
</reference>
<dbReference type="PANTHER" id="PTHR33221:SF2">
    <property type="entry name" value="TRANSCRIPTIONAL REGULATOR"/>
    <property type="match status" value="1"/>
</dbReference>
<sequence length="133" mass="14706">MKITREADYAVRIVYVLMQAQRVMPASEISEHTGVTLRFALKILRKLAGAGIVASQKGASGGYRLLCDPAQLSLAQIIECIDGPFEISHCLGGGFDCTHVPDKESCRFRQVFDQVSTKLRAELDQIKMTSFKN</sequence>
<dbReference type="InterPro" id="IPR030489">
    <property type="entry name" value="TR_Rrf2-type_CS"/>
</dbReference>
<dbReference type="CDD" id="cd00090">
    <property type="entry name" value="HTH_ARSR"/>
    <property type="match status" value="1"/>
</dbReference>
<dbReference type="AlphaFoldDB" id="A0A9D1ITF6"/>
<dbReference type="InterPro" id="IPR036390">
    <property type="entry name" value="WH_DNA-bd_sf"/>
</dbReference>
<dbReference type="SUPFAM" id="SSF46785">
    <property type="entry name" value="Winged helix' DNA-binding domain"/>
    <property type="match status" value="1"/>
</dbReference>
<dbReference type="InterPro" id="IPR036388">
    <property type="entry name" value="WH-like_DNA-bd_sf"/>
</dbReference>
<dbReference type="Pfam" id="PF02082">
    <property type="entry name" value="Rrf2"/>
    <property type="match status" value="1"/>
</dbReference>
<comment type="caution">
    <text evidence="1">The sequence shown here is derived from an EMBL/GenBank/DDBJ whole genome shotgun (WGS) entry which is preliminary data.</text>
</comment>
<protein>
    <submittedName>
        <fullName evidence="1">Rrf2 family transcriptional regulator</fullName>
    </submittedName>
</protein>
<dbReference type="GO" id="GO:0003700">
    <property type="term" value="F:DNA-binding transcription factor activity"/>
    <property type="evidence" value="ECO:0007669"/>
    <property type="project" value="TreeGrafter"/>
</dbReference>
<organism evidence="1 2">
    <name type="scientific">Candidatus Ventrousia excrementavium</name>
    <dbReference type="NCBI Taxonomy" id="2840961"/>
    <lineage>
        <taxon>Bacteria</taxon>
        <taxon>Bacillati</taxon>
        <taxon>Bacillota</taxon>
        <taxon>Clostridia</taxon>
        <taxon>Eubacteriales</taxon>
        <taxon>Clostridiaceae</taxon>
        <taxon>Clostridiaceae incertae sedis</taxon>
        <taxon>Candidatus Ventrousia</taxon>
    </lineage>
</organism>
<dbReference type="PANTHER" id="PTHR33221">
    <property type="entry name" value="WINGED HELIX-TURN-HELIX TRANSCRIPTIONAL REGULATOR, RRF2 FAMILY"/>
    <property type="match status" value="1"/>
</dbReference>
<name>A0A9D1ITF6_9CLOT</name>
<accession>A0A9D1ITF6</accession>
<dbReference type="PROSITE" id="PS51197">
    <property type="entry name" value="HTH_RRF2_2"/>
    <property type="match status" value="1"/>
</dbReference>
<gene>
    <name evidence="1" type="ORF">IAB67_01850</name>
</gene>
<dbReference type="Proteomes" id="UP000824073">
    <property type="component" value="Unassembled WGS sequence"/>
</dbReference>
<dbReference type="InterPro" id="IPR011991">
    <property type="entry name" value="ArsR-like_HTH"/>
</dbReference>
<dbReference type="GO" id="GO:0005829">
    <property type="term" value="C:cytosol"/>
    <property type="evidence" value="ECO:0007669"/>
    <property type="project" value="TreeGrafter"/>
</dbReference>
<dbReference type="Gene3D" id="1.10.10.10">
    <property type="entry name" value="Winged helix-like DNA-binding domain superfamily/Winged helix DNA-binding domain"/>
    <property type="match status" value="1"/>
</dbReference>
<evidence type="ECO:0000313" key="1">
    <source>
        <dbReference type="EMBL" id="HIU43022.1"/>
    </source>
</evidence>
<evidence type="ECO:0000313" key="2">
    <source>
        <dbReference type="Proteomes" id="UP000824073"/>
    </source>
</evidence>